<accession>A0ABT7HLS8</accession>
<comment type="caution">
    <text evidence="2">The sequence shown here is derived from an EMBL/GenBank/DDBJ whole genome shotgun (WGS) entry which is preliminary data.</text>
</comment>
<keyword evidence="3" id="KW-1185">Reference proteome</keyword>
<proteinExistence type="predicted"/>
<keyword evidence="1" id="KW-0472">Membrane</keyword>
<name>A0ABT7HLS8_9BACT</name>
<dbReference type="PANTHER" id="PTHR34219:SF3">
    <property type="entry name" value="BLL7967 PROTEIN"/>
    <property type="match status" value="1"/>
</dbReference>
<dbReference type="PANTHER" id="PTHR34219">
    <property type="entry name" value="IRON-REGULATED INNER MEMBRANE PROTEIN-RELATED"/>
    <property type="match status" value="1"/>
</dbReference>
<feature type="transmembrane region" description="Helical" evidence="1">
    <location>
        <begin position="144"/>
        <end position="164"/>
    </location>
</feature>
<dbReference type="EMBL" id="JANURM010000001">
    <property type="protein sequence ID" value="MDL0087922.1"/>
    <property type="molecule type" value="Genomic_DNA"/>
</dbReference>
<sequence length="356" mass="39871">MFKKNRLVFNLHLLLTFLAFLPLFIMSISGSIVAYRAEIKEIINQNLFSVEVGENKQKISEILTNLKAKNGDFEIRNIDINKDGVYHIYTQGVGGRNAYFANPYNGEIYDDVGFKAMFVALMFHRNLGLSLLENKTASTIGKHIVAISSISLALLILSGIWLYLPLIKKNFTKSLMFKIALKGRAFWYQLHASLGLWTAILLLIMSLSGLFWSYGFVRDAINTAFGVKTEQRAVKNAKSSVNFSDFDRAVLALNADFDKATISSNAKNLSYKKGGENFSFLVENNATLTPLNKAENIGKMDARAVSRLMLSIHQGDIFGEVGRVMFCLSCLLINLFIISGFVMLFKRINPKSALKK</sequence>
<keyword evidence="1" id="KW-1133">Transmembrane helix</keyword>
<keyword evidence="1" id="KW-0812">Transmembrane</keyword>
<reference evidence="2" key="1">
    <citation type="submission" date="2022-08" db="EMBL/GenBank/DDBJ databases">
        <authorList>
            <person name="Wang H."/>
        </authorList>
    </citation>
    <scope>NUCLEOTIDE SEQUENCE</scope>
    <source>
        <strain evidence="2">PS10</strain>
    </source>
</reference>
<evidence type="ECO:0000313" key="2">
    <source>
        <dbReference type="EMBL" id="MDL0087922.1"/>
    </source>
</evidence>
<dbReference type="InterPro" id="IPR005625">
    <property type="entry name" value="PepSY-ass_TM"/>
</dbReference>
<feature type="transmembrane region" description="Helical" evidence="1">
    <location>
        <begin position="323"/>
        <end position="345"/>
    </location>
</feature>
<dbReference type="Proteomes" id="UP001173801">
    <property type="component" value="Unassembled WGS sequence"/>
</dbReference>
<feature type="transmembrane region" description="Helical" evidence="1">
    <location>
        <begin position="185"/>
        <end position="212"/>
    </location>
</feature>
<dbReference type="Pfam" id="PF03929">
    <property type="entry name" value="PepSY_TM"/>
    <property type="match status" value="1"/>
</dbReference>
<evidence type="ECO:0000256" key="1">
    <source>
        <dbReference type="SAM" id="Phobius"/>
    </source>
</evidence>
<dbReference type="RefSeq" id="WP_284936678.1">
    <property type="nucleotide sequence ID" value="NZ_JANURM010000001.1"/>
</dbReference>
<protein>
    <submittedName>
        <fullName evidence="2">PepSY domain-containing protein</fullName>
    </submittedName>
</protein>
<evidence type="ECO:0000313" key="3">
    <source>
        <dbReference type="Proteomes" id="UP001173801"/>
    </source>
</evidence>
<gene>
    <name evidence="2" type="ORF">NYG85_00845</name>
</gene>
<organism evidence="2 3">
    <name type="scientific">Campylobacter gastrosuis</name>
    <dbReference type="NCBI Taxonomy" id="2974576"/>
    <lineage>
        <taxon>Bacteria</taxon>
        <taxon>Pseudomonadati</taxon>
        <taxon>Campylobacterota</taxon>
        <taxon>Epsilonproteobacteria</taxon>
        <taxon>Campylobacterales</taxon>
        <taxon>Campylobacteraceae</taxon>
        <taxon>Campylobacter</taxon>
    </lineage>
</organism>
<reference evidence="2" key="2">
    <citation type="journal article" date="2023" name="Microorganisms">
        <title>Isolation and Genomic Characteristics of Cat-Borne Campylobacter felis sp. nov. and Sheep-Borne Campylobacter ovis sp. nov.</title>
        <authorList>
            <person name="Wang H."/>
            <person name="Li Y."/>
            <person name="Gu Y."/>
            <person name="Zhou G."/>
            <person name="Chen X."/>
            <person name="Zhang X."/>
            <person name="Shao Z."/>
            <person name="Zhang J."/>
            <person name="Zhang M."/>
        </authorList>
    </citation>
    <scope>NUCLEOTIDE SEQUENCE</scope>
    <source>
        <strain evidence="2">PS10</strain>
    </source>
</reference>